<dbReference type="InterPro" id="IPR048359">
    <property type="entry name" value="EXOC6_Sec15_N"/>
</dbReference>
<dbReference type="PIRSF" id="PIRSF025007">
    <property type="entry name" value="Sec15"/>
    <property type="match status" value="1"/>
</dbReference>
<keyword evidence="2 5" id="KW-0813">Transport</keyword>
<evidence type="ECO:0000256" key="5">
    <source>
        <dbReference type="PIRNR" id="PIRNR025007"/>
    </source>
</evidence>
<keyword evidence="4" id="KW-0175">Coiled coil</keyword>
<protein>
    <recommendedName>
        <fullName evidence="5">Exocyst complex component SEC15</fullName>
    </recommendedName>
</protein>
<evidence type="ECO:0000313" key="9">
    <source>
        <dbReference type="Proteomes" id="UP001308179"/>
    </source>
</evidence>
<reference evidence="8 9" key="1">
    <citation type="submission" date="2023-08" db="EMBL/GenBank/DDBJ databases">
        <title>Black Yeasts Isolated from many extreme environments.</title>
        <authorList>
            <person name="Coleine C."/>
            <person name="Stajich J.E."/>
            <person name="Selbmann L."/>
        </authorList>
    </citation>
    <scope>NUCLEOTIDE SEQUENCE [LARGE SCALE GENOMIC DNA]</scope>
    <source>
        <strain evidence="8 9">CCFEE 5386</strain>
    </source>
</reference>
<sequence>MPGLIIGDQHDDLTSAVQQIILSSSESDYLDQLIPLLRNAHTQTKVTPLINALNHVSANREAEIERICNTNHQEFISSVQQLQSVREGTVTLTSEIIKLSRSIEASTEKLAEQKKALVDSRGVRQNIDDATQALKDCLEVLRLANQVHDLLGKKNHYAALRALDELQNVHLREVTRYKIAEVIERSVPATQALIAEAVMTDLNTWLYRIRETSQFLGEVAFYHTEMRRARQKRRAENDTHLGTAKLNSPVELVADEAEEFDILNNDEVQVDFSPLFECLHIHDALGQTDKFRADYAATRRRQKDLLVPQTLNLLDEEANALSSLLEGIAGFAIIEKATMAKTEDFRAQTDVDELWDSMCQSAITLISSALHTITNDEALLRIKGVIALFIQTMDSWNYSVLALDALLLTVFAKYSSLLQTRFSDDFAEIVSTDDYMPMPINNADEYTRVLSVSFYTPPPDEETGLEPKPEDLDYPCVLPFSQMYPLVCIDIRNFMNQIYLFSDDYASLRHASIIDTTLQQMLDDLLVDKVIRSLLDRLRSQYPGQIVQILTNLDHFEAACAEIEDLLLSARSAPTGGPLSLRATPAFTDAKEAAEKRIFELVNSKIDDLIETAEYDWLSSYAPQHVSLYMQELTRYLSNIMSSVLLGLPYTIKDMIYYTALQHIAENLLALPLDPAIPRISSEAARAYVMDVGHLVSFVEGLEAADRPEVLLEGLAELREVVDLIGCAARGEGEVFFDQRVVAEGRFGKVDKLRGAELLEKVEGRREVGGGAGGVGAVGGSSTLGLATGGLGTAVGMGGEDGHGKKASTTLGDFRDRFGQFGRRG</sequence>
<organism evidence="8 9">
    <name type="scientific">Rachicladosporium monterosium</name>
    <dbReference type="NCBI Taxonomy" id="1507873"/>
    <lineage>
        <taxon>Eukaryota</taxon>
        <taxon>Fungi</taxon>
        <taxon>Dikarya</taxon>
        <taxon>Ascomycota</taxon>
        <taxon>Pezizomycotina</taxon>
        <taxon>Dothideomycetes</taxon>
        <taxon>Dothideomycetidae</taxon>
        <taxon>Cladosporiales</taxon>
        <taxon>Cladosporiaceae</taxon>
        <taxon>Rachicladosporium</taxon>
    </lineage>
</organism>
<proteinExistence type="inferred from homology"/>
<dbReference type="PANTHER" id="PTHR12702:SF0">
    <property type="entry name" value="EXOCYST COMPLEX COMPONENT 6"/>
    <property type="match status" value="1"/>
</dbReference>
<comment type="function">
    <text evidence="5">Component of the exocyst complex involved in the docking of exocytic vesicles with fusion sites on the plasma membrane.</text>
</comment>
<evidence type="ECO:0000259" key="7">
    <source>
        <dbReference type="Pfam" id="PF20651"/>
    </source>
</evidence>
<gene>
    <name evidence="8" type="primary">SEC15</name>
    <name evidence="8" type="ORF">LTR32_007003</name>
</gene>
<dbReference type="EMBL" id="JAVRRR010000894">
    <property type="protein sequence ID" value="KAK5140097.1"/>
    <property type="molecule type" value="Genomic_DNA"/>
</dbReference>
<dbReference type="InterPro" id="IPR042044">
    <property type="entry name" value="EXOC6PINT-1/Sec15/Tip20_C_dom2"/>
</dbReference>
<dbReference type="Gene3D" id="1.20.58.670">
    <property type="entry name" value="Dsl1p vesicle tethering complex, Tip20p subunit, domain D"/>
    <property type="match status" value="1"/>
</dbReference>
<dbReference type="InterPro" id="IPR046361">
    <property type="entry name" value="EXOC6/Sec15_C"/>
</dbReference>
<evidence type="ECO:0000313" key="8">
    <source>
        <dbReference type="EMBL" id="KAK5140097.1"/>
    </source>
</evidence>
<dbReference type="InterPro" id="IPR042045">
    <property type="entry name" value="EXOC6/Sec15_C_dom1"/>
</dbReference>
<name>A0ABR0KYP5_9PEZI</name>
<evidence type="ECO:0000259" key="6">
    <source>
        <dbReference type="Pfam" id="PF04091"/>
    </source>
</evidence>
<comment type="similarity">
    <text evidence="1 5">Belongs to the SEC15 family.</text>
</comment>
<evidence type="ECO:0000256" key="2">
    <source>
        <dbReference type="ARBA" id="ARBA00022448"/>
    </source>
</evidence>
<dbReference type="Pfam" id="PF04091">
    <property type="entry name" value="Sec15_C"/>
    <property type="match status" value="1"/>
</dbReference>
<dbReference type="InterPro" id="IPR007225">
    <property type="entry name" value="EXOC6/Sec15"/>
</dbReference>
<dbReference type="Proteomes" id="UP001308179">
    <property type="component" value="Unassembled WGS sequence"/>
</dbReference>
<evidence type="ECO:0000256" key="3">
    <source>
        <dbReference type="ARBA" id="ARBA00022483"/>
    </source>
</evidence>
<evidence type="ECO:0000256" key="4">
    <source>
        <dbReference type="ARBA" id="ARBA00023054"/>
    </source>
</evidence>
<feature type="domain" description="Exocyst complex component EXOC6/Sec15 N-terminal" evidence="7">
    <location>
        <begin position="53"/>
        <end position="221"/>
    </location>
</feature>
<feature type="domain" description="Exocyst complex subunit EXOC6/Sec15 C-terminal" evidence="6">
    <location>
        <begin position="403"/>
        <end position="761"/>
    </location>
</feature>
<dbReference type="Gene3D" id="1.10.357.30">
    <property type="entry name" value="Exocyst complex subunit Sec15 C-terminal domain, N-terminal subdomain"/>
    <property type="match status" value="1"/>
</dbReference>
<keyword evidence="9" id="KW-1185">Reference proteome</keyword>
<comment type="caution">
    <text evidence="8">The sequence shown here is derived from an EMBL/GenBank/DDBJ whole genome shotgun (WGS) entry which is preliminary data.</text>
</comment>
<keyword evidence="3 5" id="KW-0268">Exocytosis</keyword>
<dbReference type="PANTHER" id="PTHR12702">
    <property type="entry name" value="SEC15"/>
    <property type="match status" value="1"/>
</dbReference>
<accession>A0ABR0KYP5</accession>
<dbReference type="Pfam" id="PF20651">
    <property type="entry name" value="EXOC6_Sec15_N"/>
    <property type="match status" value="1"/>
</dbReference>
<evidence type="ECO:0000256" key="1">
    <source>
        <dbReference type="ARBA" id="ARBA00007944"/>
    </source>
</evidence>